<reference evidence="2 3" key="1">
    <citation type="submission" date="2021-10" db="EMBL/GenBank/DDBJ databases">
        <title>Collection of gut derived symbiotic bacterial strains cultured from healthy donors.</title>
        <authorList>
            <person name="Lin H."/>
            <person name="Littmann E."/>
            <person name="Kohout C."/>
            <person name="Pamer E.G."/>
        </authorList>
    </citation>
    <scope>NUCLEOTIDE SEQUENCE [LARGE SCALE GENOMIC DNA]</scope>
    <source>
        <strain evidence="2 3">DFI.1.165</strain>
    </source>
</reference>
<dbReference type="SUPFAM" id="SSF51556">
    <property type="entry name" value="Metallo-dependent hydrolases"/>
    <property type="match status" value="1"/>
</dbReference>
<dbReference type="InterPro" id="IPR006680">
    <property type="entry name" value="Amidohydro-rel"/>
</dbReference>
<organism evidence="2 3">
    <name type="scientific">Bariatricus massiliensis</name>
    <dbReference type="NCBI Taxonomy" id="1745713"/>
    <lineage>
        <taxon>Bacteria</taxon>
        <taxon>Bacillati</taxon>
        <taxon>Bacillota</taxon>
        <taxon>Clostridia</taxon>
        <taxon>Lachnospirales</taxon>
        <taxon>Lachnospiraceae</taxon>
        <taxon>Bariatricus</taxon>
    </lineage>
</organism>
<name>A0ABS8DGU8_9FIRM</name>
<dbReference type="SUPFAM" id="SSF51338">
    <property type="entry name" value="Composite domain of metallo-dependent hydrolases"/>
    <property type="match status" value="1"/>
</dbReference>
<accession>A0ABS8DGU8</accession>
<keyword evidence="3" id="KW-1185">Reference proteome</keyword>
<dbReference type="Gene3D" id="3.20.20.140">
    <property type="entry name" value="Metal-dependent hydrolases"/>
    <property type="match status" value="1"/>
</dbReference>
<dbReference type="RefSeq" id="WP_066737269.1">
    <property type="nucleotide sequence ID" value="NZ_JAJCIQ010000006.1"/>
</dbReference>
<dbReference type="PANTHER" id="PTHR43135">
    <property type="entry name" value="ALPHA-D-RIBOSE 1-METHYLPHOSPHONATE 5-TRIPHOSPHATE DIPHOSPHATASE"/>
    <property type="match status" value="1"/>
</dbReference>
<dbReference type="Pfam" id="PF01979">
    <property type="entry name" value="Amidohydro_1"/>
    <property type="match status" value="1"/>
</dbReference>
<evidence type="ECO:0000259" key="1">
    <source>
        <dbReference type="Pfam" id="PF01979"/>
    </source>
</evidence>
<dbReference type="Gene3D" id="2.30.40.10">
    <property type="entry name" value="Urease, subunit C, domain 1"/>
    <property type="match status" value="1"/>
</dbReference>
<dbReference type="InterPro" id="IPR051781">
    <property type="entry name" value="Metallo-dep_Hydrolase"/>
</dbReference>
<evidence type="ECO:0000313" key="3">
    <source>
        <dbReference type="Proteomes" id="UP001299546"/>
    </source>
</evidence>
<dbReference type="InterPro" id="IPR032466">
    <property type="entry name" value="Metal_Hydrolase"/>
</dbReference>
<dbReference type="Proteomes" id="UP001299546">
    <property type="component" value="Unassembled WGS sequence"/>
</dbReference>
<evidence type="ECO:0000313" key="2">
    <source>
        <dbReference type="EMBL" id="MCB7387630.1"/>
    </source>
</evidence>
<dbReference type="InterPro" id="IPR011059">
    <property type="entry name" value="Metal-dep_hydrolase_composite"/>
</dbReference>
<gene>
    <name evidence="2" type="ORF">LIZ65_10070</name>
</gene>
<proteinExistence type="predicted"/>
<sequence>MGTTLIKAKTIIAGQELTAKENAALLIDNGKIKELYNDAANLPSNLADEVIDLGDKTLIPGMIDCHNHLALDTRLENHLVKMNDCEAEQTIRAIKTMKDDLVSGVTTSRCLGDRFYVDVTCRQAQKEGRITGPKLVVSGIGMRASHGHGYVGMPHNGPEEFRKTARENIARGVDFLKVFMTKVINATPYIYHFLTPEELNVVVQEARSVGISTACHCSGGQGLDDCVKAGIDCLEHVYYITEKQVETVYNADRWVVYTPSYALNDELLFKFSPQDREGSLREKEIICSCLSKAISGGLKFGIGTDGIHQGLAQEAQYICDLGADNKSVLAGITVNAAKLCSISDKTGSITAGLAADLVALDGNPLEDISALKKVSAVFQDGNTIIR</sequence>
<dbReference type="EMBL" id="JAJCIS010000005">
    <property type="protein sequence ID" value="MCB7387630.1"/>
    <property type="molecule type" value="Genomic_DNA"/>
</dbReference>
<protein>
    <submittedName>
        <fullName evidence="2">Amidohydrolase family protein</fullName>
    </submittedName>
</protein>
<dbReference type="PANTHER" id="PTHR43135:SF3">
    <property type="entry name" value="ALPHA-D-RIBOSE 1-METHYLPHOSPHONATE 5-TRIPHOSPHATE DIPHOSPHATASE"/>
    <property type="match status" value="1"/>
</dbReference>
<feature type="domain" description="Amidohydrolase-related" evidence="1">
    <location>
        <begin position="57"/>
        <end position="383"/>
    </location>
</feature>
<comment type="caution">
    <text evidence="2">The sequence shown here is derived from an EMBL/GenBank/DDBJ whole genome shotgun (WGS) entry which is preliminary data.</text>
</comment>